<dbReference type="Gene3D" id="3.40.190.150">
    <property type="entry name" value="Bordetella uptake gene, domain 1"/>
    <property type="match status" value="1"/>
</dbReference>
<accession>A0ABT2J1V9</accession>
<feature type="signal peptide" evidence="2">
    <location>
        <begin position="1"/>
        <end position="20"/>
    </location>
</feature>
<dbReference type="PANTHER" id="PTHR42928:SF5">
    <property type="entry name" value="BLR1237 PROTEIN"/>
    <property type="match status" value="1"/>
</dbReference>
<proteinExistence type="inferred from homology"/>
<dbReference type="SUPFAM" id="SSF53850">
    <property type="entry name" value="Periplasmic binding protein-like II"/>
    <property type="match status" value="1"/>
</dbReference>
<comment type="caution">
    <text evidence="3">The sequence shown here is derived from an EMBL/GenBank/DDBJ whole genome shotgun (WGS) entry which is preliminary data.</text>
</comment>
<name>A0ABT2J1V9_9PSEU</name>
<dbReference type="Proteomes" id="UP001156441">
    <property type="component" value="Unassembled WGS sequence"/>
</dbReference>
<evidence type="ECO:0000313" key="3">
    <source>
        <dbReference type="EMBL" id="MCT2581840.1"/>
    </source>
</evidence>
<dbReference type="Pfam" id="PF03401">
    <property type="entry name" value="TctC"/>
    <property type="match status" value="1"/>
</dbReference>
<organism evidence="3 4">
    <name type="scientific">Actinophytocola gossypii</name>
    <dbReference type="NCBI Taxonomy" id="2812003"/>
    <lineage>
        <taxon>Bacteria</taxon>
        <taxon>Bacillati</taxon>
        <taxon>Actinomycetota</taxon>
        <taxon>Actinomycetes</taxon>
        <taxon>Pseudonocardiales</taxon>
        <taxon>Pseudonocardiaceae</taxon>
    </lineage>
</organism>
<dbReference type="Gene3D" id="3.40.190.10">
    <property type="entry name" value="Periplasmic binding protein-like II"/>
    <property type="match status" value="1"/>
</dbReference>
<comment type="similarity">
    <text evidence="1">Belongs to the UPF0065 (bug) family.</text>
</comment>
<keyword evidence="2" id="KW-0732">Signal</keyword>
<dbReference type="PANTHER" id="PTHR42928">
    <property type="entry name" value="TRICARBOXYLATE-BINDING PROTEIN"/>
    <property type="match status" value="1"/>
</dbReference>
<evidence type="ECO:0000256" key="2">
    <source>
        <dbReference type="SAM" id="SignalP"/>
    </source>
</evidence>
<protein>
    <submittedName>
        <fullName evidence="3">Tripartite tricarboxylate transporter substrate binding protein</fullName>
    </submittedName>
</protein>
<dbReference type="CDD" id="cd07012">
    <property type="entry name" value="PBP2_Bug_TTT"/>
    <property type="match status" value="1"/>
</dbReference>
<evidence type="ECO:0000313" key="4">
    <source>
        <dbReference type="Proteomes" id="UP001156441"/>
    </source>
</evidence>
<reference evidence="3 4" key="1">
    <citation type="submission" date="2021-02" db="EMBL/GenBank/DDBJ databases">
        <title>Actinophytocola xerophila sp. nov., isolated from soil of cotton cropping field.</title>
        <authorList>
            <person name="Huang R."/>
            <person name="Chen X."/>
            <person name="Ge X."/>
            <person name="Liu W."/>
        </authorList>
    </citation>
    <scope>NUCLEOTIDE SEQUENCE [LARGE SCALE GENOMIC DNA]</scope>
    <source>
        <strain evidence="3 4">S1-96</strain>
    </source>
</reference>
<dbReference type="InterPro" id="IPR042100">
    <property type="entry name" value="Bug_dom1"/>
</dbReference>
<sequence length="333" mass="34694">MRRIVALVLAVVLTCGGCAALRGSTVGYGDPADFPRDQPVTILLPFTAGGSSDLLVRALAPFLAEELGVEVIVENRVGAGGQVAITQLSIAPADGYTIGLTNLPSTLAYLNPDKVASYDRSSFTPLAGVNRFRGMLTVAGDGGWRTMADLVRSAKERPGELTVGVDGLTGDDHIAALELEHAIGADLKIVPFDSGSEKLIALVGGEVDLSLGTVPTFEAQLSTGELRALAALDDEPIPGYEDVPTAIDAGYDLVWDSYNVLSAPAGLDPVVADRLESAIEAASAAALADPAFVDQMEAGGYVFGFRPADEVAGLWADLEDKWDDLIPLARAQS</sequence>
<evidence type="ECO:0000256" key="1">
    <source>
        <dbReference type="ARBA" id="ARBA00006987"/>
    </source>
</evidence>
<gene>
    <name evidence="3" type="ORF">JT362_01740</name>
</gene>
<dbReference type="InterPro" id="IPR005064">
    <property type="entry name" value="BUG"/>
</dbReference>
<dbReference type="PIRSF" id="PIRSF017082">
    <property type="entry name" value="YflP"/>
    <property type="match status" value="1"/>
</dbReference>
<feature type="chain" id="PRO_5046821141" evidence="2">
    <location>
        <begin position="21"/>
        <end position="333"/>
    </location>
</feature>
<dbReference type="RefSeq" id="WP_260189199.1">
    <property type="nucleotide sequence ID" value="NZ_JAFFZE010000004.1"/>
</dbReference>
<dbReference type="EMBL" id="JAFFZE010000004">
    <property type="protein sequence ID" value="MCT2581840.1"/>
    <property type="molecule type" value="Genomic_DNA"/>
</dbReference>
<keyword evidence="4" id="KW-1185">Reference proteome</keyword>